<name>A0ABX3UY97_9MYCO</name>
<evidence type="ECO:0008006" key="3">
    <source>
        <dbReference type="Google" id="ProtNLM"/>
    </source>
</evidence>
<keyword evidence="2" id="KW-1185">Reference proteome</keyword>
<gene>
    <name evidence="1" type="ORF">AWB98_29395</name>
</gene>
<sequence length="373" mass="42625">MDDWVRPDGTPIYSPVGSRHPGWQRYTSWDDLGPWGKQLRGLNTKHVYMSPDGRRLWNLAGNWAGKEGVVLDQKLQGSMHLPFEQRYSGGPYMIGEELERTDYRKRVYNLNVLVGPGINYLTRTRFPDNEFAYRMLEEKWWSDWPENKNAPAGFWGTYTRTHGWRWIRVRHGEANDQTLDLDPTAYGNNCQAWAMTIHGQFPFYSKRSFTTEWRNDVLNAQINGRNHGVIPVVNNGDWPQYPKFIIEGSTLHDGDVTIQDGVTDRMVPLPRIFPTDGLILVDTDPAKRTLTSSTDPVDNLFYQVIRNSEILDYLLGDLTSADSGLPVGRRMPGGIGFTSQIPPHSTAHIKVTHTNPAAKITCIVPQWYRMGYA</sequence>
<accession>A0ABX3UY97</accession>
<reference evidence="1 2" key="1">
    <citation type="submission" date="2016-01" db="EMBL/GenBank/DDBJ databases">
        <title>The new phylogeny of the genus Mycobacterium.</title>
        <authorList>
            <person name="Tarcisio F."/>
            <person name="Conor M."/>
            <person name="Antonella G."/>
            <person name="Elisabetta G."/>
            <person name="Giulia F.S."/>
            <person name="Sara T."/>
            <person name="Anna F."/>
            <person name="Clotilde B."/>
            <person name="Roberto B."/>
            <person name="Veronica D.S."/>
            <person name="Fabio R."/>
            <person name="Monica P."/>
            <person name="Olivier J."/>
            <person name="Enrico T."/>
            <person name="Nicola S."/>
        </authorList>
    </citation>
    <scope>NUCLEOTIDE SEQUENCE [LARGE SCALE GENOMIC DNA]</scope>
    <source>
        <strain evidence="1 2">CCUG 50187</strain>
    </source>
</reference>
<dbReference type="Proteomes" id="UP000193811">
    <property type="component" value="Unassembled WGS sequence"/>
</dbReference>
<proteinExistence type="predicted"/>
<organism evidence="1 2">
    <name type="scientific">Mycolicibacterium conceptionense</name>
    <dbReference type="NCBI Taxonomy" id="451644"/>
    <lineage>
        <taxon>Bacteria</taxon>
        <taxon>Bacillati</taxon>
        <taxon>Actinomycetota</taxon>
        <taxon>Actinomycetes</taxon>
        <taxon>Mycobacteriales</taxon>
        <taxon>Mycobacteriaceae</taxon>
        <taxon>Mycolicibacterium</taxon>
    </lineage>
</organism>
<comment type="caution">
    <text evidence="1">The sequence shown here is derived from an EMBL/GenBank/DDBJ whole genome shotgun (WGS) entry which is preliminary data.</text>
</comment>
<dbReference type="EMBL" id="LQOP01000036">
    <property type="protein sequence ID" value="ORV20188.1"/>
    <property type="molecule type" value="Genomic_DNA"/>
</dbReference>
<evidence type="ECO:0000313" key="2">
    <source>
        <dbReference type="Proteomes" id="UP000193811"/>
    </source>
</evidence>
<protein>
    <recommendedName>
        <fullName evidence="3">Minor tail protein</fullName>
    </recommendedName>
</protein>
<evidence type="ECO:0000313" key="1">
    <source>
        <dbReference type="EMBL" id="ORV20188.1"/>
    </source>
</evidence>